<dbReference type="AlphaFoldDB" id="A0A5K7XJI5"/>
<gene>
    <name evidence="1" type="ORF">PLANPX_4168</name>
</gene>
<proteinExistence type="predicted"/>
<accession>A0A5K7XJI5</accession>
<evidence type="ECO:0000313" key="2">
    <source>
        <dbReference type="Proteomes" id="UP000326837"/>
    </source>
</evidence>
<sequence length="173" mass="18897">MRIEWDMNIKQRSFEVAAFAMDGGCEGSGFWDESRFSPDLVSILSDFLCKQGEAFSSPLEGGLRHVSLQFTSASSAAIASFYVNESLAASALLLLGVDVVADNSVMDTFIASVRRSSMSLLGSHSVDAFDEIRHFCNRPFLAVVAWASDAINDEDYALVQELCLHLGAVFLLR</sequence>
<dbReference type="EMBL" id="AP021861">
    <property type="protein sequence ID" value="BBO34556.1"/>
    <property type="molecule type" value="Genomic_DNA"/>
</dbReference>
<dbReference type="KEGG" id="lpav:PLANPX_4168"/>
<name>A0A5K7XJI5_9BACT</name>
<dbReference type="Proteomes" id="UP000326837">
    <property type="component" value="Chromosome"/>
</dbReference>
<organism evidence="1 2">
    <name type="scientific">Lacipirellula parvula</name>
    <dbReference type="NCBI Taxonomy" id="2650471"/>
    <lineage>
        <taxon>Bacteria</taxon>
        <taxon>Pseudomonadati</taxon>
        <taxon>Planctomycetota</taxon>
        <taxon>Planctomycetia</taxon>
        <taxon>Pirellulales</taxon>
        <taxon>Lacipirellulaceae</taxon>
        <taxon>Lacipirellula</taxon>
    </lineage>
</organism>
<evidence type="ECO:0000313" key="1">
    <source>
        <dbReference type="EMBL" id="BBO34556.1"/>
    </source>
</evidence>
<reference evidence="2" key="1">
    <citation type="submission" date="2019-10" db="EMBL/GenBank/DDBJ databases">
        <title>Lacipirellula parvula gen. nov., sp. nov., representing a lineage of planctomycetes widespread in freshwater anoxic habitats, and description of the family Lacipirellulaceae.</title>
        <authorList>
            <person name="Dedysh S.N."/>
            <person name="Kulichevskaya I.S."/>
            <person name="Beletsky A.V."/>
            <person name="Rakitin A.L."/>
            <person name="Mardanov A.V."/>
            <person name="Ivanova A.A."/>
            <person name="Saltykova V.X."/>
            <person name="Rijpstra W.I.C."/>
            <person name="Sinninghe Damste J.S."/>
            <person name="Ravin N.V."/>
        </authorList>
    </citation>
    <scope>NUCLEOTIDE SEQUENCE [LARGE SCALE GENOMIC DNA]</scope>
    <source>
        <strain evidence="2">PX69</strain>
    </source>
</reference>
<protein>
    <submittedName>
        <fullName evidence="1">Uncharacterized protein</fullName>
    </submittedName>
</protein>
<keyword evidence="2" id="KW-1185">Reference proteome</keyword>